<evidence type="ECO:0000256" key="11">
    <source>
        <dbReference type="RuleBase" id="RU361152"/>
    </source>
</evidence>
<dbReference type="STRING" id="568872.GA0070624_5082"/>
<comment type="cofactor">
    <cofactor evidence="11">
        <name>NAD(+)</name>
        <dbReference type="ChEBI" id="CHEBI:57540"/>
    </cofactor>
    <text evidence="11">Binds 1 NAD(+) per subunit.</text>
</comment>
<comment type="similarity">
    <text evidence="1 11">Belongs to the glycosyl hydrolase 4 family.</text>
</comment>
<name>A0A1C6SZM1_9ACTN</name>
<dbReference type="InterPro" id="IPR019802">
    <property type="entry name" value="GlycHydrolase_4_CS"/>
</dbReference>
<dbReference type="InterPro" id="IPR022616">
    <property type="entry name" value="Glyco_hydro_4_C"/>
</dbReference>
<dbReference type="CDD" id="cd05296">
    <property type="entry name" value="GH4_P_beta_glucosidase"/>
    <property type="match status" value="1"/>
</dbReference>
<dbReference type="SUPFAM" id="SSF51735">
    <property type="entry name" value="NAD(P)-binding Rossmann-fold domains"/>
    <property type="match status" value="1"/>
</dbReference>
<dbReference type="PANTHER" id="PTHR32092:SF5">
    <property type="entry name" value="6-PHOSPHO-BETA-GLUCOSIDASE"/>
    <property type="match status" value="1"/>
</dbReference>
<keyword evidence="9" id="KW-0170">Cobalt</keyword>
<keyword evidence="3 11" id="KW-0378">Hydrolase</keyword>
<feature type="active site" description="Proton acceptor" evidence="7">
    <location>
        <position position="244"/>
    </location>
</feature>
<keyword evidence="6 11" id="KW-0326">Glycosidase</keyword>
<dbReference type="PRINTS" id="PR00732">
    <property type="entry name" value="GLHYDRLASE4"/>
</dbReference>
<feature type="site" description="Increases basicity of active site Tyr" evidence="10">
    <location>
        <position position="106"/>
    </location>
</feature>
<reference evidence="14" key="1">
    <citation type="submission" date="2016-06" db="EMBL/GenBank/DDBJ databases">
        <authorList>
            <person name="Varghese N."/>
            <person name="Submissions Spin"/>
        </authorList>
    </citation>
    <scope>NUCLEOTIDE SEQUENCE [LARGE SCALE GENOMIC DNA]</scope>
    <source>
        <strain evidence="14">DSM 45431</strain>
    </source>
</reference>
<sequence length="447" mass="48250">MKLTILGGGGFRVPLIYQQLLTQEDGPDVREVVLYDLARHRLNAVHAVLDQLAAGRPDAPKVRTATDLDEALDGADFVFSAIRVDGLAGRTVDERVALDLGILGQETTGPGGLAYGLRTIPVCLDIADRVARRAPNAWVINFTNPAGMVTEAMRRRLGDRVIGICDSPIGLGLRAARVLGVDQHRVALDYVGLNHLGWLRGLRVDGVDRLPELLADDALLSQMEEARLMGLEWVRSLGAIPNEYLYYYYYNRDAVTAIKDAATTRGEFLRQQQDQFYAEVAGKPDAALEIWTRTRAEREATYMAESRDSSGAGEREQEDIAEGGYQKVALDLMAGIAGGRASTMILNVRNGSAVPGLPADAVVEVPCLVDGTGARPFATEPLQGHMLGLVQQVKAVEQLTIEAAVSGSAALAVKALALHPLVDSVTIARRLLAGYQERLPGLADVLR</sequence>
<evidence type="ECO:0000256" key="6">
    <source>
        <dbReference type="ARBA" id="ARBA00023295"/>
    </source>
</evidence>
<dbReference type="InterPro" id="IPR036291">
    <property type="entry name" value="NAD(P)-bd_dom_sf"/>
</dbReference>
<dbReference type="OrthoDB" id="9767022at2"/>
<dbReference type="GO" id="GO:0004553">
    <property type="term" value="F:hydrolase activity, hydrolyzing O-glycosyl compounds"/>
    <property type="evidence" value="ECO:0007669"/>
    <property type="project" value="InterPro"/>
</dbReference>
<feature type="domain" description="Glycosyl hydrolase family 4 C-terminal" evidence="12">
    <location>
        <begin position="190"/>
        <end position="422"/>
    </location>
</feature>
<keyword evidence="2 9" id="KW-0479">Metal-binding</keyword>
<protein>
    <submittedName>
        <fullName evidence="13">6-phospho-beta-glucosidase</fullName>
    </submittedName>
</protein>
<keyword evidence="14" id="KW-1185">Reference proteome</keyword>
<evidence type="ECO:0000256" key="8">
    <source>
        <dbReference type="PIRSR" id="PIRSR601088-2"/>
    </source>
</evidence>
<keyword evidence="4 11" id="KW-0520">NAD</keyword>
<evidence type="ECO:0000259" key="12">
    <source>
        <dbReference type="Pfam" id="PF11975"/>
    </source>
</evidence>
<evidence type="ECO:0000256" key="10">
    <source>
        <dbReference type="PIRSR" id="PIRSR601088-4"/>
    </source>
</evidence>
<feature type="binding site" evidence="9">
    <location>
        <position position="165"/>
    </location>
    <ligand>
        <name>Mn(2+)</name>
        <dbReference type="ChEBI" id="CHEBI:29035"/>
    </ligand>
</feature>
<gene>
    <name evidence="13" type="ORF">GA0070624_5082</name>
</gene>
<keyword evidence="9" id="KW-0408">Iron</keyword>
<dbReference type="PANTHER" id="PTHR32092">
    <property type="entry name" value="6-PHOSPHO-BETA-GLUCOSIDASE-RELATED"/>
    <property type="match status" value="1"/>
</dbReference>
<keyword evidence="5 9" id="KW-0464">Manganese</keyword>
<dbReference type="EMBL" id="FMHV01000002">
    <property type="protein sequence ID" value="SCL34782.1"/>
    <property type="molecule type" value="Genomic_DNA"/>
</dbReference>
<dbReference type="RefSeq" id="WP_091345282.1">
    <property type="nucleotide sequence ID" value="NZ_FMHV01000002.1"/>
</dbReference>
<dbReference type="Pfam" id="PF02056">
    <property type="entry name" value="Glyco_hydro_4"/>
    <property type="match status" value="1"/>
</dbReference>
<evidence type="ECO:0000313" key="14">
    <source>
        <dbReference type="Proteomes" id="UP000199413"/>
    </source>
</evidence>
<evidence type="ECO:0000256" key="9">
    <source>
        <dbReference type="PIRSR" id="PIRSR601088-3"/>
    </source>
</evidence>
<evidence type="ECO:0000256" key="3">
    <source>
        <dbReference type="ARBA" id="ARBA00022801"/>
    </source>
</evidence>
<dbReference type="InterPro" id="IPR015955">
    <property type="entry name" value="Lactate_DH/Glyco_Ohase_4_C"/>
</dbReference>
<evidence type="ECO:0000256" key="1">
    <source>
        <dbReference type="ARBA" id="ARBA00010141"/>
    </source>
</evidence>
<evidence type="ECO:0000256" key="5">
    <source>
        <dbReference type="ARBA" id="ARBA00023211"/>
    </source>
</evidence>
<dbReference type="GO" id="GO:0046872">
    <property type="term" value="F:metal ion binding"/>
    <property type="evidence" value="ECO:0007669"/>
    <property type="project" value="UniProtKB-KW"/>
</dbReference>
<feature type="binding site" evidence="9">
    <location>
        <position position="195"/>
    </location>
    <ligand>
        <name>Mn(2+)</name>
        <dbReference type="ChEBI" id="CHEBI:29035"/>
    </ligand>
</feature>
<dbReference type="InterPro" id="IPR001088">
    <property type="entry name" value="Glyco_hydro_4"/>
</dbReference>
<dbReference type="GO" id="GO:0016616">
    <property type="term" value="F:oxidoreductase activity, acting on the CH-OH group of donors, NAD or NADP as acceptor"/>
    <property type="evidence" value="ECO:0007669"/>
    <property type="project" value="InterPro"/>
</dbReference>
<evidence type="ECO:0000256" key="7">
    <source>
        <dbReference type="PIRSR" id="PIRSR601088-1"/>
    </source>
</evidence>
<keyword evidence="9" id="KW-0533">Nickel</keyword>
<evidence type="ECO:0000256" key="4">
    <source>
        <dbReference type="ARBA" id="ARBA00023027"/>
    </source>
</evidence>
<dbReference type="AlphaFoldDB" id="A0A1C6SZM1"/>
<proteinExistence type="inferred from homology"/>
<dbReference type="Gene3D" id="3.40.50.720">
    <property type="entry name" value="NAD(P)-binding Rossmann-like Domain"/>
    <property type="match status" value="1"/>
</dbReference>
<feature type="active site" description="Proton donor" evidence="7">
    <location>
        <position position="166"/>
    </location>
</feature>
<dbReference type="SUPFAM" id="SSF56327">
    <property type="entry name" value="LDH C-terminal domain-like"/>
    <property type="match status" value="1"/>
</dbReference>
<dbReference type="Proteomes" id="UP000199413">
    <property type="component" value="Unassembled WGS sequence"/>
</dbReference>
<feature type="binding site" evidence="8">
    <location>
        <position position="144"/>
    </location>
    <ligand>
        <name>substrate</name>
    </ligand>
</feature>
<dbReference type="Gene3D" id="3.90.110.10">
    <property type="entry name" value="Lactate dehydrogenase/glycoside hydrolase, family 4, C-terminal"/>
    <property type="match status" value="1"/>
</dbReference>
<evidence type="ECO:0000256" key="2">
    <source>
        <dbReference type="ARBA" id="ARBA00022723"/>
    </source>
</evidence>
<evidence type="ECO:0000313" key="13">
    <source>
        <dbReference type="EMBL" id="SCL34782.1"/>
    </source>
</evidence>
<organism evidence="13 14">
    <name type="scientific">Micromonospora rhizosphaerae</name>
    <dbReference type="NCBI Taxonomy" id="568872"/>
    <lineage>
        <taxon>Bacteria</taxon>
        <taxon>Bacillati</taxon>
        <taxon>Actinomycetota</taxon>
        <taxon>Actinomycetes</taxon>
        <taxon>Micromonosporales</taxon>
        <taxon>Micromonosporaceae</taxon>
        <taxon>Micromonospora</taxon>
    </lineage>
</organism>
<accession>A0A1C6SZM1</accession>
<feature type="binding site" evidence="8">
    <location>
        <position position="90"/>
    </location>
    <ligand>
        <name>substrate</name>
    </ligand>
</feature>
<dbReference type="PROSITE" id="PS01324">
    <property type="entry name" value="GLYCOSYL_HYDROL_F4"/>
    <property type="match status" value="1"/>
</dbReference>
<dbReference type="Pfam" id="PF11975">
    <property type="entry name" value="Glyco_hydro_4C"/>
    <property type="match status" value="1"/>
</dbReference>
<dbReference type="GO" id="GO:0005975">
    <property type="term" value="P:carbohydrate metabolic process"/>
    <property type="evidence" value="ECO:0007669"/>
    <property type="project" value="InterPro"/>
</dbReference>